<evidence type="ECO:0000256" key="1">
    <source>
        <dbReference type="SAM" id="MobiDB-lite"/>
    </source>
</evidence>
<name>X1JIC9_9ZZZZ</name>
<feature type="region of interest" description="Disordered" evidence="1">
    <location>
        <begin position="35"/>
        <end position="92"/>
    </location>
</feature>
<evidence type="ECO:0000313" key="2">
    <source>
        <dbReference type="EMBL" id="GAH69483.1"/>
    </source>
</evidence>
<organism evidence="2">
    <name type="scientific">marine sediment metagenome</name>
    <dbReference type="NCBI Taxonomy" id="412755"/>
    <lineage>
        <taxon>unclassified sequences</taxon>
        <taxon>metagenomes</taxon>
        <taxon>ecological metagenomes</taxon>
    </lineage>
</organism>
<reference evidence="2" key="1">
    <citation type="journal article" date="2014" name="Front. Microbiol.">
        <title>High frequency of phylogenetically diverse reductive dehalogenase-homologous genes in deep subseafloor sedimentary metagenomes.</title>
        <authorList>
            <person name="Kawai M."/>
            <person name="Futagami T."/>
            <person name="Toyoda A."/>
            <person name="Takaki Y."/>
            <person name="Nishi S."/>
            <person name="Hori S."/>
            <person name="Arai W."/>
            <person name="Tsubouchi T."/>
            <person name="Morono Y."/>
            <person name="Uchiyama I."/>
            <person name="Ito T."/>
            <person name="Fujiyama A."/>
            <person name="Inagaki F."/>
            <person name="Takami H."/>
        </authorList>
    </citation>
    <scope>NUCLEOTIDE SEQUENCE</scope>
    <source>
        <strain evidence="2">Expedition CK06-06</strain>
    </source>
</reference>
<sequence length="142" mass="14841">MTRRAETTWPAASPFLLLILCCGALLLPFDASAAPRPPKSVTKSAPVLPPSAADSDGKVDGYEPDGTPGQATPIATDGTPQTHDIDPASDTDYVSFTVPPGSYYFIETSPTGTGDVGDTVLWIWDTDGTTELAYDDDGGEGF</sequence>
<dbReference type="Gene3D" id="2.60.120.380">
    <property type="match status" value="1"/>
</dbReference>
<dbReference type="AlphaFoldDB" id="X1JIC9"/>
<accession>X1JIC9</accession>
<gene>
    <name evidence="2" type="ORF">S03H2_41375</name>
</gene>
<protein>
    <submittedName>
        <fullName evidence="2">Uncharacterized protein</fullName>
    </submittedName>
</protein>
<proteinExistence type="predicted"/>
<dbReference type="EMBL" id="BARU01025697">
    <property type="protein sequence ID" value="GAH69483.1"/>
    <property type="molecule type" value="Genomic_DNA"/>
</dbReference>
<feature type="non-terminal residue" evidence="2">
    <location>
        <position position="142"/>
    </location>
</feature>
<dbReference type="SUPFAM" id="SSF89260">
    <property type="entry name" value="Collagen-binding domain"/>
    <property type="match status" value="1"/>
</dbReference>
<comment type="caution">
    <text evidence="2">The sequence shown here is derived from an EMBL/GenBank/DDBJ whole genome shotgun (WGS) entry which is preliminary data.</text>
</comment>